<gene>
    <name evidence="1" type="ORF">SELMODRAFT_404004</name>
</gene>
<protein>
    <submittedName>
        <fullName evidence="1">Uncharacterized protein</fullName>
    </submittedName>
</protein>
<proteinExistence type="predicted"/>
<accession>D8QT97</accession>
<dbReference type="InParanoid" id="D8QT97"/>
<dbReference type="Gramene" id="EFJ37077">
    <property type="protein sequence ID" value="EFJ37077"/>
    <property type="gene ID" value="SELMODRAFT_404004"/>
</dbReference>
<dbReference type="HOGENOM" id="CLU_1799786_0_0_1"/>
<dbReference type="AlphaFoldDB" id="D8QT97"/>
<dbReference type="KEGG" id="smo:SELMODRAFT_404004"/>
<organism evidence="2">
    <name type="scientific">Selaginella moellendorffii</name>
    <name type="common">Spikemoss</name>
    <dbReference type="NCBI Taxonomy" id="88036"/>
    <lineage>
        <taxon>Eukaryota</taxon>
        <taxon>Viridiplantae</taxon>
        <taxon>Streptophyta</taxon>
        <taxon>Embryophyta</taxon>
        <taxon>Tracheophyta</taxon>
        <taxon>Lycopodiopsida</taxon>
        <taxon>Selaginellales</taxon>
        <taxon>Selaginellaceae</taxon>
        <taxon>Selaginella</taxon>
    </lineage>
</organism>
<keyword evidence="2" id="KW-1185">Reference proteome</keyword>
<name>D8QT97_SELML</name>
<reference evidence="1 2" key="1">
    <citation type="journal article" date="2011" name="Science">
        <title>The Selaginella genome identifies genetic changes associated with the evolution of vascular plants.</title>
        <authorList>
            <person name="Banks J.A."/>
            <person name="Nishiyama T."/>
            <person name="Hasebe M."/>
            <person name="Bowman J.L."/>
            <person name="Gribskov M."/>
            <person name="dePamphilis C."/>
            <person name="Albert V.A."/>
            <person name="Aono N."/>
            <person name="Aoyama T."/>
            <person name="Ambrose B.A."/>
            <person name="Ashton N.W."/>
            <person name="Axtell M.J."/>
            <person name="Barker E."/>
            <person name="Barker M.S."/>
            <person name="Bennetzen J.L."/>
            <person name="Bonawitz N.D."/>
            <person name="Chapple C."/>
            <person name="Cheng C."/>
            <person name="Correa L.G."/>
            <person name="Dacre M."/>
            <person name="DeBarry J."/>
            <person name="Dreyer I."/>
            <person name="Elias M."/>
            <person name="Engstrom E.M."/>
            <person name="Estelle M."/>
            <person name="Feng L."/>
            <person name="Finet C."/>
            <person name="Floyd S.K."/>
            <person name="Frommer W.B."/>
            <person name="Fujita T."/>
            <person name="Gramzow L."/>
            <person name="Gutensohn M."/>
            <person name="Harholt J."/>
            <person name="Hattori M."/>
            <person name="Heyl A."/>
            <person name="Hirai T."/>
            <person name="Hiwatashi Y."/>
            <person name="Ishikawa M."/>
            <person name="Iwata M."/>
            <person name="Karol K.G."/>
            <person name="Koehler B."/>
            <person name="Kolukisaoglu U."/>
            <person name="Kubo M."/>
            <person name="Kurata T."/>
            <person name="Lalonde S."/>
            <person name="Li K."/>
            <person name="Li Y."/>
            <person name="Litt A."/>
            <person name="Lyons E."/>
            <person name="Manning G."/>
            <person name="Maruyama T."/>
            <person name="Michael T.P."/>
            <person name="Mikami K."/>
            <person name="Miyazaki S."/>
            <person name="Morinaga S."/>
            <person name="Murata T."/>
            <person name="Mueller-Roeber B."/>
            <person name="Nelson D.R."/>
            <person name="Obara M."/>
            <person name="Oguri Y."/>
            <person name="Olmstead R.G."/>
            <person name="Onodera N."/>
            <person name="Petersen B.L."/>
            <person name="Pils B."/>
            <person name="Prigge M."/>
            <person name="Rensing S.A."/>
            <person name="Riano-Pachon D.M."/>
            <person name="Roberts A.W."/>
            <person name="Sato Y."/>
            <person name="Scheller H.V."/>
            <person name="Schulz B."/>
            <person name="Schulz C."/>
            <person name="Shakirov E.V."/>
            <person name="Shibagaki N."/>
            <person name="Shinohara N."/>
            <person name="Shippen D.E."/>
            <person name="Soerensen I."/>
            <person name="Sotooka R."/>
            <person name="Sugimoto N."/>
            <person name="Sugita M."/>
            <person name="Sumikawa N."/>
            <person name="Tanurdzic M."/>
            <person name="Theissen G."/>
            <person name="Ulvskov P."/>
            <person name="Wakazuki S."/>
            <person name="Weng J.K."/>
            <person name="Willats W.W."/>
            <person name="Wipf D."/>
            <person name="Wolf P.G."/>
            <person name="Yang L."/>
            <person name="Zimmer A.D."/>
            <person name="Zhu Q."/>
            <person name="Mitros T."/>
            <person name="Hellsten U."/>
            <person name="Loque D."/>
            <person name="Otillar R."/>
            <person name="Salamov A."/>
            <person name="Schmutz J."/>
            <person name="Shapiro H."/>
            <person name="Lindquist E."/>
            <person name="Lucas S."/>
            <person name="Rokhsar D."/>
            <person name="Grigoriev I.V."/>
        </authorList>
    </citation>
    <scope>NUCLEOTIDE SEQUENCE [LARGE SCALE GENOMIC DNA]</scope>
</reference>
<evidence type="ECO:0000313" key="2">
    <source>
        <dbReference type="Proteomes" id="UP000001514"/>
    </source>
</evidence>
<sequence length="144" mass="16621">MHQQHLRLHLSASSIKLPSLLLHGIFSFTAFRILYGWASTVKDNVDKDLELEASGFRKCFPGQNWNQQQQQQQPSRTCTKVHKHGAMGRALDLSKFRRYTQLLEELQHLFGTDENLNVRVARRKSAKMICSIKQLKQAKCKTTV</sequence>
<dbReference type="EMBL" id="GL377566">
    <property type="protein sequence ID" value="EFJ37077.1"/>
    <property type="molecule type" value="Genomic_DNA"/>
</dbReference>
<dbReference type="Gene3D" id="3.10.20.90">
    <property type="entry name" value="Phosphatidylinositol 3-kinase Catalytic Subunit, Chain A, domain 1"/>
    <property type="match status" value="1"/>
</dbReference>
<dbReference type="Proteomes" id="UP000001514">
    <property type="component" value="Unassembled WGS sequence"/>
</dbReference>
<evidence type="ECO:0000313" key="1">
    <source>
        <dbReference type="EMBL" id="EFJ37077.1"/>
    </source>
</evidence>